<feature type="compositionally biased region" description="Basic residues" evidence="1">
    <location>
        <begin position="160"/>
        <end position="170"/>
    </location>
</feature>
<dbReference type="Proteomes" id="UP001556367">
    <property type="component" value="Unassembled WGS sequence"/>
</dbReference>
<feature type="compositionally biased region" description="Polar residues" evidence="1">
    <location>
        <begin position="303"/>
        <end position="316"/>
    </location>
</feature>
<feature type="compositionally biased region" description="Polar residues" evidence="1">
    <location>
        <begin position="332"/>
        <end position="341"/>
    </location>
</feature>
<dbReference type="SMART" id="SM00298">
    <property type="entry name" value="CHROMO"/>
    <property type="match status" value="1"/>
</dbReference>
<comment type="caution">
    <text evidence="3">The sequence shown here is derived from an EMBL/GenBank/DDBJ whole genome shotgun (WGS) entry which is preliminary data.</text>
</comment>
<dbReference type="EMBL" id="JASNQZ010000015">
    <property type="protein sequence ID" value="KAL0946630.1"/>
    <property type="molecule type" value="Genomic_DNA"/>
</dbReference>
<dbReference type="Gene3D" id="2.40.50.40">
    <property type="match status" value="1"/>
</dbReference>
<feature type="region of interest" description="Disordered" evidence="1">
    <location>
        <begin position="97"/>
        <end position="246"/>
    </location>
</feature>
<dbReference type="SUPFAM" id="SSF54160">
    <property type="entry name" value="Chromo domain-like"/>
    <property type="match status" value="1"/>
</dbReference>
<evidence type="ECO:0000313" key="3">
    <source>
        <dbReference type="EMBL" id="KAL0946630.1"/>
    </source>
</evidence>
<dbReference type="InterPro" id="IPR016197">
    <property type="entry name" value="Chromo-like_dom_sf"/>
</dbReference>
<dbReference type="InterPro" id="IPR023780">
    <property type="entry name" value="Chromo_domain"/>
</dbReference>
<dbReference type="Pfam" id="PF00385">
    <property type="entry name" value="Chromo"/>
    <property type="match status" value="1"/>
</dbReference>
<protein>
    <recommendedName>
        <fullName evidence="2">Chromo domain-containing protein</fullName>
    </recommendedName>
</protein>
<proteinExistence type="predicted"/>
<organism evidence="3 4">
    <name type="scientific">Hohenbuehelia grisea</name>
    <dbReference type="NCBI Taxonomy" id="104357"/>
    <lineage>
        <taxon>Eukaryota</taxon>
        <taxon>Fungi</taxon>
        <taxon>Dikarya</taxon>
        <taxon>Basidiomycota</taxon>
        <taxon>Agaricomycotina</taxon>
        <taxon>Agaricomycetes</taxon>
        <taxon>Agaricomycetidae</taxon>
        <taxon>Agaricales</taxon>
        <taxon>Pleurotineae</taxon>
        <taxon>Pleurotaceae</taxon>
        <taxon>Hohenbuehelia</taxon>
    </lineage>
</organism>
<name>A0ABR3ITH7_9AGAR</name>
<reference evidence="4" key="1">
    <citation type="submission" date="2024-06" db="EMBL/GenBank/DDBJ databases">
        <title>Multi-omics analyses provide insights into the biosynthesis of the anticancer antibiotic pleurotin in Hohenbuehelia grisea.</title>
        <authorList>
            <person name="Weaver J.A."/>
            <person name="Alberti F."/>
        </authorList>
    </citation>
    <scope>NUCLEOTIDE SEQUENCE [LARGE SCALE GENOMIC DNA]</scope>
    <source>
        <strain evidence="4">T-177</strain>
    </source>
</reference>
<feature type="compositionally biased region" description="Polar residues" evidence="1">
    <location>
        <begin position="200"/>
        <end position="216"/>
    </location>
</feature>
<evidence type="ECO:0000259" key="2">
    <source>
        <dbReference type="PROSITE" id="PS50013"/>
    </source>
</evidence>
<dbReference type="InterPro" id="IPR000953">
    <property type="entry name" value="Chromo/chromo_shadow_dom"/>
</dbReference>
<dbReference type="PROSITE" id="PS50013">
    <property type="entry name" value="CHROMO_2"/>
    <property type="match status" value="1"/>
</dbReference>
<feature type="compositionally biased region" description="Low complexity" evidence="1">
    <location>
        <begin position="279"/>
        <end position="290"/>
    </location>
</feature>
<sequence length="649" mass="70253">MGRGKNKQQEEEVDEEYEVECVLKARVEKVGRAKKACWKYNVRWKGYGPDDDTWEPVASFAGSEHFLTQFWERTDTAGRDISDLGKFQVGEIFFPVGPPRMKRKRKSEPERILASSSAASPAKTDPGGAPPSKRNRRSANVEKVPTSVANETTVVSPRRPPVHSSRRSRRVPSPDVPPSEESDYDISSLFNERLSPPNAPITQQPAHASEVTTVGQPSPVDRKTQPVVAAAHPSPAHRVRAANPRVKMVDDPNLTAMEHAISVKARVAARNPLSPPIVPMSTSSSPSKSKSSPRKTAKPGPGRSSQGQKKNRSSLLTFDKGVLKTVKGHFSPESSTRNANTGAPMACDEDPAVDLTQDEENEEPGHKEPPTAHELLQLAGYDEHAANDLPDYEDELPLADAPAKPVASLIVALGGPHEEKPVEAQNAPSFNHDVFTASTNASVKRLLPESATSSALPLGPSTIFGPLGVGSESISSPSLEFPQALLPSPNIHIYFDNSAHSPIQLSMLTTQHLPSDTSLEALIGKLSSTTCQPVPGKFYKEPYASSLLDTLRVTGRSARVSLDARADTTAKAHFERFVSRLEAGELFGETVNLNFLVFVSSASTSLARRLDIPAHAFDGPTSEVLVSLVEIEDISAYIDATEHADTTRW</sequence>
<evidence type="ECO:0000313" key="4">
    <source>
        <dbReference type="Proteomes" id="UP001556367"/>
    </source>
</evidence>
<feature type="region of interest" description="Disordered" evidence="1">
    <location>
        <begin position="267"/>
        <end position="349"/>
    </location>
</feature>
<accession>A0ABR3ITH7</accession>
<keyword evidence="4" id="KW-1185">Reference proteome</keyword>
<gene>
    <name evidence="3" type="ORF">HGRIS_012826</name>
</gene>
<feature type="domain" description="Chromo" evidence="2">
    <location>
        <begin position="17"/>
        <end position="82"/>
    </location>
</feature>
<evidence type="ECO:0000256" key="1">
    <source>
        <dbReference type="SAM" id="MobiDB-lite"/>
    </source>
</evidence>